<organism evidence="6 7">
    <name type="scientific">Physcomitrium patens</name>
    <name type="common">Spreading-leaved earth moss</name>
    <name type="synonym">Physcomitrella patens</name>
    <dbReference type="NCBI Taxonomy" id="3218"/>
    <lineage>
        <taxon>Eukaryota</taxon>
        <taxon>Viridiplantae</taxon>
        <taxon>Streptophyta</taxon>
        <taxon>Embryophyta</taxon>
        <taxon>Bryophyta</taxon>
        <taxon>Bryophytina</taxon>
        <taxon>Bryopsida</taxon>
        <taxon>Funariidae</taxon>
        <taxon>Funariales</taxon>
        <taxon>Funariaceae</taxon>
        <taxon>Physcomitrium</taxon>
    </lineage>
</organism>
<dbReference type="GeneID" id="112292811"/>
<sequence>MAEGWGGRWRSVPSQPLVALGSTCGFGEEIRCTRSQEWVRGRRICGFMHACERRRVVDMTMKDGDHVVEWNPGLPTGEELNPTSKSLISLVLASGLSMKPEPLKTAADVSGESRASFLDSQVQRFSPMSFEALPLFKERKDAGSFVCASEVRDDGGGRGDGHVGGRGGSIATGEGRSDARGEVRGETRGAEEPEIEAEVEVGLGLGLGSGGGGRDNDRATVAEKQNCCSHSASYSHGHGGHPMPTVFRGGSDGTSHQPSEGRSEHSSGLPFMMNGLPAYGSPYERRPDSSSYGGRGDDSSKGGGCAKNARKLADSDFEDTDSGGGPVNSNEETNARTLKRPRLVWTPQLHKRFVDAVGHLGIKNAVPKTIMQLMNVEGLTRENVASHLQKYRLYLKRMQGLSSDGPPANDQLFSSTPLPPNLGLHYMANQREDVGGPSFPPATVPPMPYKGVGGGPLGPAHFSVYDRMPYGVVNRGFLQRPPMKDRTEHISESENGNHQSVLSQNHHSYMEKRANSPEKRLLSLFPTSSR</sequence>
<reference evidence="6" key="3">
    <citation type="submission" date="2020-12" db="UniProtKB">
        <authorList>
            <consortium name="EnsemblPlants"/>
        </authorList>
    </citation>
    <scope>IDENTIFICATION</scope>
</reference>
<keyword evidence="3" id="KW-0539">Nucleus</keyword>
<dbReference type="NCBIfam" id="TIGR01557">
    <property type="entry name" value="myb_SHAQKYF"/>
    <property type="match status" value="1"/>
</dbReference>
<dbReference type="InterPro" id="IPR009057">
    <property type="entry name" value="Homeodomain-like_sf"/>
</dbReference>
<dbReference type="GO" id="GO:0005634">
    <property type="term" value="C:nucleus"/>
    <property type="evidence" value="ECO:0000318"/>
    <property type="project" value="GO_Central"/>
</dbReference>
<dbReference type="SUPFAM" id="SSF46689">
    <property type="entry name" value="Homeodomain-like"/>
    <property type="match status" value="1"/>
</dbReference>
<evidence type="ECO:0000256" key="2">
    <source>
        <dbReference type="ARBA" id="ARBA00023163"/>
    </source>
</evidence>
<name>A0A7I4AWX1_PHYPA</name>
<proteinExistence type="predicted"/>
<feature type="compositionally biased region" description="Basic and acidic residues" evidence="4">
    <location>
        <begin position="175"/>
        <end position="191"/>
    </location>
</feature>
<dbReference type="FunFam" id="1.10.10.60:FF:000007">
    <property type="entry name" value="Two-component response regulator"/>
    <property type="match status" value="1"/>
</dbReference>
<feature type="compositionally biased region" description="Polar residues" evidence="4">
    <location>
        <begin position="327"/>
        <end position="336"/>
    </location>
</feature>
<dbReference type="Proteomes" id="UP000006727">
    <property type="component" value="Chromosome 15"/>
</dbReference>
<feature type="region of interest" description="Disordered" evidence="4">
    <location>
        <begin position="484"/>
        <end position="530"/>
    </location>
</feature>
<dbReference type="InterPro" id="IPR017930">
    <property type="entry name" value="Myb_dom"/>
</dbReference>
<dbReference type="InterPro" id="IPR044841">
    <property type="entry name" value="LUX/BOA-like"/>
</dbReference>
<keyword evidence="2" id="KW-0804">Transcription</keyword>
<dbReference type="InterPro" id="IPR006447">
    <property type="entry name" value="Myb_dom_plants"/>
</dbReference>
<reference evidence="6 7" key="2">
    <citation type="journal article" date="2018" name="Plant J.">
        <title>The Physcomitrella patens chromosome-scale assembly reveals moss genome structure and evolution.</title>
        <authorList>
            <person name="Lang D."/>
            <person name="Ullrich K.K."/>
            <person name="Murat F."/>
            <person name="Fuchs J."/>
            <person name="Jenkins J."/>
            <person name="Haas F.B."/>
            <person name="Piednoel M."/>
            <person name="Gundlach H."/>
            <person name="Van Bel M."/>
            <person name="Meyberg R."/>
            <person name="Vives C."/>
            <person name="Morata J."/>
            <person name="Symeonidi A."/>
            <person name="Hiss M."/>
            <person name="Muchero W."/>
            <person name="Kamisugi Y."/>
            <person name="Saleh O."/>
            <person name="Blanc G."/>
            <person name="Decker E.L."/>
            <person name="van Gessel N."/>
            <person name="Grimwood J."/>
            <person name="Hayes R.D."/>
            <person name="Graham S.W."/>
            <person name="Gunter L.E."/>
            <person name="McDaniel S.F."/>
            <person name="Hoernstein S.N.W."/>
            <person name="Larsson A."/>
            <person name="Li F.W."/>
            <person name="Perroud P.F."/>
            <person name="Phillips J."/>
            <person name="Ranjan P."/>
            <person name="Rokshar D.S."/>
            <person name="Rothfels C.J."/>
            <person name="Schneider L."/>
            <person name="Shu S."/>
            <person name="Stevenson D.W."/>
            <person name="Thummler F."/>
            <person name="Tillich M."/>
            <person name="Villarreal Aguilar J.C."/>
            <person name="Widiez T."/>
            <person name="Wong G.K."/>
            <person name="Wymore A."/>
            <person name="Zhang Y."/>
            <person name="Zimmer A.D."/>
            <person name="Quatrano R.S."/>
            <person name="Mayer K.F.X."/>
            <person name="Goodstein D."/>
            <person name="Casacuberta J.M."/>
            <person name="Vandepoele K."/>
            <person name="Reski R."/>
            <person name="Cuming A.C."/>
            <person name="Tuskan G.A."/>
            <person name="Maumus F."/>
            <person name="Salse J."/>
            <person name="Schmutz J."/>
            <person name="Rensing S.A."/>
        </authorList>
    </citation>
    <scope>NUCLEOTIDE SEQUENCE [LARGE SCALE GENOMIC DNA]</scope>
    <source>
        <strain evidence="6 7">cv. Gransden 2004</strain>
    </source>
</reference>
<gene>
    <name evidence="6" type="primary">LOC112292811</name>
</gene>
<dbReference type="PANTHER" id="PTHR31442:SF29">
    <property type="entry name" value="HOMEODOMAIN-LIKE SUPERFAMILY PROTEIN"/>
    <property type="match status" value="1"/>
</dbReference>
<dbReference type="PROSITE" id="PS51294">
    <property type="entry name" value="HTH_MYB"/>
    <property type="match status" value="1"/>
</dbReference>
<dbReference type="GO" id="GO:0003677">
    <property type="term" value="F:DNA binding"/>
    <property type="evidence" value="ECO:0007669"/>
    <property type="project" value="InterPro"/>
</dbReference>
<evidence type="ECO:0000313" key="6">
    <source>
        <dbReference type="EnsemblPlants" id="Pp3c15_13960V3.2"/>
    </source>
</evidence>
<keyword evidence="7" id="KW-1185">Reference proteome</keyword>
<dbReference type="OrthoDB" id="60033at2759"/>
<dbReference type="Gramene" id="Pp3c15_13960V3.2">
    <property type="protein sequence ID" value="Pp3c15_13960V3.2"/>
    <property type="gene ID" value="Pp3c15_13960"/>
</dbReference>
<keyword evidence="1" id="KW-0805">Transcription regulation</keyword>
<accession>A0A7I4AWX1</accession>
<feature type="compositionally biased region" description="Polar residues" evidence="4">
    <location>
        <begin position="493"/>
        <end position="507"/>
    </location>
</feature>
<dbReference type="PANTHER" id="PTHR31442">
    <property type="entry name" value="HOMEODOMAIN-LIKE SUPERFAMILY PROTEIN-RELATED"/>
    <property type="match status" value="1"/>
</dbReference>
<reference evidence="6 7" key="1">
    <citation type="journal article" date="2008" name="Science">
        <title>The Physcomitrella genome reveals evolutionary insights into the conquest of land by plants.</title>
        <authorList>
            <person name="Rensing S."/>
            <person name="Lang D."/>
            <person name="Zimmer A."/>
            <person name="Terry A."/>
            <person name="Salamov A."/>
            <person name="Shapiro H."/>
            <person name="Nishiyama T."/>
            <person name="Perroud P.-F."/>
            <person name="Lindquist E."/>
            <person name="Kamisugi Y."/>
            <person name="Tanahashi T."/>
            <person name="Sakakibara K."/>
            <person name="Fujita T."/>
            <person name="Oishi K."/>
            <person name="Shin-I T."/>
            <person name="Kuroki Y."/>
            <person name="Toyoda A."/>
            <person name="Suzuki Y."/>
            <person name="Hashimoto A."/>
            <person name="Yamaguchi K."/>
            <person name="Sugano A."/>
            <person name="Kohara Y."/>
            <person name="Fujiyama A."/>
            <person name="Anterola A."/>
            <person name="Aoki S."/>
            <person name="Ashton N."/>
            <person name="Barbazuk W.B."/>
            <person name="Barker E."/>
            <person name="Bennetzen J."/>
            <person name="Bezanilla M."/>
            <person name="Blankenship R."/>
            <person name="Cho S.H."/>
            <person name="Dutcher S."/>
            <person name="Estelle M."/>
            <person name="Fawcett J.A."/>
            <person name="Gundlach H."/>
            <person name="Hanada K."/>
            <person name="Heyl A."/>
            <person name="Hicks K.A."/>
            <person name="Hugh J."/>
            <person name="Lohr M."/>
            <person name="Mayer K."/>
            <person name="Melkozernov A."/>
            <person name="Murata T."/>
            <person name="Nelson D."/>
            <person name="Pils B."/>
            <person name="Prigge M."/>
            <person name="Reiss B."/>
            <person name="Renner T."/>
            <person name="Rombauts S."/>
            <person name="Rushton P."/>
            <person name="Sanderfoot A."/>
            <person name="Schween G."/>
            <person name="Shiu S.-H."/>
            <person name="Stueber K."/>
            <person name="Theodoulou F.L."/>
            <person name="Tu H."/>
            <person name="Van de Peer Y."/>
            <person name="Verrier P.J."/>
            <person name="Waters E."/>
            <person name="Wood A."/>
            <person name="Yang L."/>
            <person name="Cove D."/>
            <person name="Cuming A."/>
            <person name="Hasebe M."/>
            <person name="Lucas S."/>
            <person name="Mishler D.B."/>
            <person name="Reski R."/>
            <person name="Grigoriev I."/>
            <person name="Quatrano R.S."/>
            <person name="Boore J.L."/>
        </authorList>
    </citation>
    <scope>NUCLEOTIDE SEQUENCE [LARGE SCALE GENOMIC DNA]</scope>
    <source>
        <strain evidence="6 7">cv. Gransden 2004</strain>
    </source>
</reference>
<dbReference type="EnsemblPlants" id="Pp3c15_13960V3.2">
    <property type="protein sequence ID" value="Pp3c15_13960V3.2"/>
    <property type="gene ID" value="Pp3c15_13960"/>
</dbReference>
<feature type="region of interest" description="Disordered" evidence="4">
    <location>
        <begin position="232"/>
        <end position="339"/>
    </location>
</feature>
<evidence type="ECO:0000259" key="5">
    <source>
        <dbReference type="PROSITE" id="PS51294"/>
    </source>
</evidence>
<feature type="compositionally biased region" description="Basic and acidic residues" evidence="4">
    <location>
        <begin position="508"/>
        <end position="521"/>
    </location>
</feature>
<dbReference type="InterPro" id="IPR001005">
    <property type="entry name" value="SANT/Myb"/>
</dbReference>
<dbReference type="RefSeq" id="XP_024397412.1">
    <property type="nucleotide sequence ID" value="XM_024541644.2"/>
</dbReference>
<protein>
    <recommendedName>
        <fullName evidence="5">HTH myb-type domain-containing protein</fullName>
    </recommendedName>
</protein>
<evidence type="ECO:0000256" key="4">
    <source>
        <dbReference type="SAM" id="MobiDB-lite"/>
    </source>
</evidence>
<dbReference type="EMBL" id="ABEU02000015">
    <property type="status" value="NOT_ANNOTATED_CDS"/>
    <property type="molecule type" value="Genomic_DNA"/>
</dbReference>
<feature type="domain" description="HTH myb-type" evidence="5">
    <location>
        <begin position="345"/>
        <end position="396"/>
    </location>
</feature>
<dbReference type="AlphaFoldDB" id="A0A7I4AWX1"/>
<dbReference type="GO" id="GO:0003700">
    <property type="term" value="F:DNA-binding transcription factor activity"/>
    <property type="evidence" value="ECO:0000318"/>
    <property type="project" value="GO_Central"/>
</dbReference>
<evidence type="ECO:0000256" key="3">
    <source>
        <dbReference type="ARBA" id="ARBA00023242"/>
    </source>
</evidence>
<feature type="region of interest" description="Disordered" evidence="4">
    <location>
        <begin position="156"/>
        <end position="195"/>
    </location>
</feature>
<dbReference type="Gene3D" id="1.10.10.60">
    <property type="entry name" value="Homeodomain-like"/>
    <property type="match status" value="1"/>
</dbReference>
<dbReference type="FunCoup" id="A0A7I4AWX1">
    <property type="interactions" value="317"/>
</dbReference>
<evidence type="ECO:0000256" key="1">
    <source>
        <dbReference type="ARBA" id="ARBA00023015"/>
    </source>
</evidence>
<dbReference type="InParanoid" id="A0A7I4AWX1"/>
<dbReference type="KEGG" id="ppp:112292811"/>
<dbReference type="Pfam" id="PF00249">
    <property type="entry name" value="Myb_DNA-binding"/>
    <property type="match status" value="1"/>
</dbReference>
<evidence type="ECO:0000313" key="7">
    <source>
        <dbReference type="Proteomes" id="UP000006727"/>
    </source>
</evidence>